<evidence type="ECO:0000256" key="9">
    <source>
        <dbReference type="ARBA" id="ARBA00022842"/>
    </source>
</evidence>
<dbReference type="Gene3D" id="3.30.565.10">
    <property type="entry name" value="Histidine kinase-like ATPase, C-terminal domain"/>
    <property type="match status" value="1"/>
</dbReference>
<feature type="domain" description="PPM-type phosphatase" evidence="18">
    <location>
        <begin position="371"/>
        <end position="588"/>
    </location>
</feature>
<dbReference type="PANTHER" id="PTHR43156">
    <property type="entry name" value="STAGE II SPORULATION PROTEIN E-RELATED"/>
    <property type="match status" value="1"/>
</dbReference>
<dbReference type="SMART" id="SM00331">
    <property type="entry name" value="PP2C_SIG"/>
    <property type="match status" value="1"/>
</dbReference>
<proteinExistence type="predicted"/>
<keyword evidence="20" id="KW-1185">Reference proteome</keyword>
<sequence>MTARKPPVRTRYDPRIGPSTSGRRASPAIRPEDRLAMNGMGSFDWDLDQGIFDLDEAGLQVFDLRPEEFNRSPDALVLRITPEEGDRIDRELRRAVQSGRRSYGGYFQVTRRDGVKQWTHTQGTILRDDQGYAHRVVGIIRDATDELTHSPPADISFVPAGDGGGAGADAAAGAASAVGPGPPSRRFSSVVGRTTEALSHAVTVDDVIAVLTGAGGVERFGADGLTLSLVDGATMKFVASSGDLLLDVPPFEPVRLIESLPLADSVLTQQPRFFGDTDELGRRFPLARPFADRIGMDACAFLPLIAQARALGGLALFYRDRNSFSREDRELCVALAGILAQSLQRAILFDQEREFATGLQSAMLPRRLPRFEGAEIAVRYHAASSGREVGGDWYDVVALPQGRVGLVVGDVQGHDTHAAAVMGQLRIALRAYAAEGHPPSTVLARASRFLAELDTERFATCAYAQVDLATGALWTARAGHLGPLIRHTDGRTGWPNVRGGLPLGLATSLDIQEFPETRLDLVPGETLVFCTDGLVEERAGDITIGMEALAEAVHTGPQRAEELADHLADTLWQRWGSSDDVALLILRRSPDPGTTRAPRIHQYVHQADPEGLAEARLALRQALTAWHMAELADDIEVAAGELLVNVLLHTEGGAVLTLEVLPEPVRRVRLSVQDRSSVWPRRRSPGEAATSGRGLLMIDALSETWGVEPRGDGKAVWCEFGPEESEAGPDGHQEQADDRDGPEERSDPAGPAGPAPKGEPGRVGGAFTA</sequence>
<dbReference type="EMBL" id="FNVU01000009">
    <property type="protein sequence ID" value="SEG74666.1"/>
    <property type="molecule type" value="Genomic_DNA"/>
</dbReference>
<dbReference type="SUPFAM" id="SSF55781">
    <property type="entry name" value="GAF domain-like"/>
    <property type="match status" value="1"/>
</dbReference>
<evidence type="ECO:0000256" key="13">
    <source>
        <dbReference type="ARBA" id="ARBA00056274"/>
    </source>
</evidence>
<keyword evidence="7" id="KW-0378">Hydrolase</keyword>
<keyword evidence="11" id="KW-0464">Manganese</keyword>
<feature type="compositionally biased region" description="Basic and acidic residues" evidence="16">
    <location>
        <begin position="729"/>
        <end position="747"/>
    </location>
</feature>
<comment type="function">
    <text evidence="13">Primarily acts as an independent SigF regulator that is sensitive to the osmosensory signal, mediating the cross talk of PknD with the SigF regulon. Possesses both phosphatase and kinase activities. The kinase domain functions as a classic anti-sigma factor-like kinase to phosphorylate the anti-anti-sigma factor domain at the canonical regulatory site, and the phosphatase domain antagonizes this activity.</text>
</comment>
<evidence type="ECO:0000256" key="1">
    <source>
        <dbReference type="ARBA" id="ARBA00013081"/>
    </source>
</evidence>
<evidence type="ECO:0000256" key="4">
    <source>
        <dbReference type="ARBA" id="ARBA00022723"/>
    </source>
</evidence>
<dbReference type="Proteomes" id="UP000236754">
    <property type="component" value="Unassembled WGS sequence"/>
</dbReference>
<dbReference type="InterPro" id="IPR003594">
    <property type="entry name" value="HATPase_dom"/>
</dbReference>
<dbReference type="SUPFAM" id="SSF81606">
    <property type="entry name" value="PP2C-like"/>
    <property type="match status" value="1"/>
</dbReference>
<dbReference type="AlphaFoldDB" id="A0A1H6CQH3"/>
<dbReference type="PANTHER" id="PTHR43156:SF2">
    <property type="entry name" value="STAGE II SPORULATION PROTEIN E"/>
    <property type="match status" value="1"/>
</dbReference>
<dbReference type="Pfam" id="PF13185">
    <property type="entry name" value="GAF_2"/>
    <property type="match status" value="1"/>
</dbReference>
<dbReference type="GO" id="GO:0005524">
    <property type="term" value="F:ATP binding"/>
    <property type="evidence" value="ECO:0007669"/>
    <property type="project" value="UniProtKB-KW"/>
</dbReference>
<keyword evidence="6" id="KW-0418">Kinase</keyword>
<keyword evidence="3" id="KW-0808">Transferase</keyword>
<dbReference type="InterPro" id="IPR035965">
    <property type="entry name" value="PAS-like_dom_sf"/>
</dbReference>
<dbReference type="InterPro" id="IPR036457">
    <property type="entry name" value="PPM-type-like_dom_sf"/>
</dbReference>
<feature type="region of interest" description="Disordered" evidence="16">
    <location>
        <begin position="721"/>
        <end position="769"/>
    </location>
</feature>
<dbReference type="FunFam" id="3.60.40.10:FF:000005">
    <property type="entry name" value="Serine/threonine protein phosphatase"/>
    <property type="match status" value="1"/>
</dbReference>
<feature type="compositionally biased region" description="Low complexity" evidence="16">
    <location>
        <begin position="748"/>
        <end position="758"/>
    </location>
</feature>
<organism evidence="19 20">
    <name type="scientific">Actinacidiphila yanglinensis</name>
    <dbReference type="NCBI Taxonomy" id="310779"/>
    <lineage>
        <taxon>Bacteria</taxon>
        <taxon>Bacillati</taxon>
        <taxon>Actinomycetota</taxon>
        <taxon>Actinomycetes</taxon>
        <taxon>Kitasatosporales</taxon>
        <taxon>Streptomycetaceae</taxon>
        <taxon>Actinacidiphila</taxon>
    </lineage>
</organism>
<accession>A0A1H6CQH3</accession>
<evidence type="ECO:0000256" key="16">
    <source>
        <dbReference type="SAM" id="MobiDB-lite"/>
    </source>
</evidence>
<evidence type="ECO:0000313" key="20">
    <source>
        <dbReference type="Proteomes" id="UP000236754"/>
    </source>
</evidence>
<dbReference type="GO" id="GO:0004722">
    <property type="term" value="F:protein serine/threonine phosphatase activity"/>
    <property type="evidence" value="ECO:0007669"/>
    <property type="project" value="UniProtKB-EC"/>
</dbReference>
<evidence type="ECO:0000259" key="17">
    <source>
        <dbReference type="SMART" id="SM00065"/>
    </source>
</evidence>
<dbReference type="SUPFAM" id="SSF55785">
    <property type="entry name" value="PYP-like sensor domain (PAS domain)"/>
    <property type="match status" value="1"/>
</dbReference>
<dbReference type="InterPro" id="IPR013655">
    <property type="entry name" value="PAS_fold_3"/>
</dbReference>
<evidence type="ECO:0000256" key="5">
    <source>
        <dbReference type="ARBA" id="ARBA00022741"/>
    </source>
</evidence>
<keyword evidence="9" id="KW-0460">Magnesium</keyword>
<keyword evidence="10" id="KW-0904">Protein phosphatase</keyword>
<feature type="region of interest" description="Disordered" evidence="16">
    <location>
        <begin position="1"/>
        <end position="29"/>
    </location>
</feature>
<keyword evidence="4" id="KW-0479">Metal-binding</keyword>
<dbReference type="SMART" id="SM00086">
    <property type="entry name" value="PAC"/>
    <property type="match status" value="1"/>
</dbReference>
<name>A0A1H6CQH3_9ACTN</name>
<evidence type="ECO:0000256" key="7">
    <source>
        <dbReference type="ARBA" id="ARBA00022801"/>
    </source>
</evidence>
<dbReference type="InterPro" id="IPR052016">
    <property type="entry name" value="Bact_Sigma-Reg"/>
</dbReference>
<evidence type="ECO:0000256" key="12">
    <source>
        <dbReference type="ARBA" id="ARBA00047761"/>
    </source>
</evidence>
<dbReference type="EC" id="3.1.3.16" evidence="1"/>
<evidence type="ECO:0000256" key="14">
    <source>
        <dbReference type="ARBA" id="ARBA00075117"/>
    </source>
</evidence>
<dbReference type="SMART" id="SM00065">
    <property type="entry name" value="GAF"/>
    <property type="match status" value="1"/>
</dbReference>
<dbReference type="CDD" id="cd16936">
    <property type="entry name" value="HATPase_RsbW-like"/>
    <property type="match status" value="1"/>
</dbReference>
<evidence type="ECO:0000313" key="19">
    <source>
        <dbReference type="EMBL" id="SEG74666.1"/>
    </source>
</evidence>
<evidence type="ECO:0000256" key="10">
    <source>
        <dbReference type="ARBA" id="ARBA00022912"/>
    </source>
</evidence>
<dbReference type="InterPro" id="IPR001932">
    <property type="entry name" value="PPM-type_phosphatase-like_dom"/>
</dbReference>
<evidence type="ECO:0000256" key="3">
    <source>
        <dbReference type="ARBA" id="ARBA00022679"/>
    </source>
</evidence>
<reference evidence="19 20" key="1">
    <citation type="submission" date="2016-10" db="EMBL/GenBank/DDBJ databases">
        <authorList>
            <person name="de Groot N.N."/>
        </authorList>
    </citation>
    <scope>NUCLEOTIDE SEQUENCE [LARGE SCALE GENOMIC DNA]</scope>
    <source>
        <strain evidence="19 20">CGMCC 4.2023</strain>
    </source>
</reference>
<dbReference type="InterPro" id="IPR000014">
    <property type="entry name" value="PAS"/>
</dbReference>
<dbReference type="Pfam" id="PF13581">
    <property type="entry name" value="HATPase_c_2"/>
    <property type="match status" value="1"/>
</dbReference>
<gene>
    <name evidence="19" type="ORF">SAMN05216223_109261</name>
</gene>
<keyword evidence="2" id="KW-0597">Phosphoprotein</keyword>
<evidence type="ECO:0000256" key="11">
    <source>
        <dbReference type="ARBA" id="ARBA00023211"/>
    </source>
</evidence>
<evidence type="ECO:0000256" key="2">
    <source>
        <dbReference type="ARBA" id="ARBA00022553"/>
    </source>
</evidence>
<dbReference type="InterPro" id="IPR001610">
    <property type="entry name" value="PAC"/>
</dbReference>
<dbReference type="Pfam" id="PF07228">
    <property type="entry name" value="SpoIIE"/>
    <property type="match status" value="1"/>
</dbReference>
<dbReference type="Gene3D" id="3.30.450.20">
    <property type="entry name" value="PAS domain"/>
    <property type="match status" value="1"/>
</dbReference>
<protein>
    <recommendedName>
        <fullName evidence="1">protein-serine/threonine phosphatase</fullName>
        <ecNumber evidence="1">3.1.3.16</ecNumber>
    </recommendedName>
    <alternativeName>
        <fullName evidence="15">Protein-serine/threonine phosphatase</fullName>
    </alternativeName>
    <alternativeName>
        <fullName evidence="14">Serine/threonine-protein kinase</fullName>
    </alternativeName>
</protein>
<evidence type="ECO:0000256" key="15">
    <source>
        <dbReference type="ARBA" id="ARBA00081350"/>
    </source>
</evidence>
<keyword evidence="8" id="KW-0067">ATP-binding</keyword>
<evidence type="ECO:0000256" key="8">
    <source>
        <dbReference type="ARBA" id="ARBA00022840"/>
    </source>
</evidence>
<feature type="domain" description="GAF" evidence="17">
    <location>
        <begin position="199"/>
        <end position="353"/>
    </location>
</feature>
<dbReference type="OrthoDB" id="118142at2"/>
<dbReference type="GO" id="GO:0016301">
    <property type="term" value="F:kinase activity"/>
    <property type="evidence" value="ECO:0007669"/>
    <property type="project" value="UniProtKB-KW"/>
</dbReference>
<evidence type="ECO:0000256" key="6">
    <source>
        <dbReference type="ARBA" id="ARBA00022777"/>
    </source>
</evidence>
<dbReference type="Pfam" id="PF08447">
    <property type="entry name" value="PAS_3"/>
    <property type="match status" value="1"/>
</dbReference>
<evidence type="ECO:0000259" key="18">
    <source>
        <dbReference type="SMART" id="SM00331"/>
    </source>
</evidence>
<comment type="catalytic activity">
    <reaction evidence="12">
        <text>O-phospho-L-seryl-[protein] + H2O = L-seryl-[protein] + phosphate</text>
        <dbReference type="Rhea" id="RHEA:20629"/>
        <dbReference type="Rhea" id="RHEA-COMP:9863"/>
        <dbReference type="Rhea" id="RHEA-COMP:11604"/>
        <dbReference type="ChEBI" id="CHEBI:15377"/>
        <dbReference type="ChEBI" id="CHEBI:29999"/>
        <dbReference type="ChEBI" id="CHEBI:43474"/>
        <dbReference type="ChEBI" id="CHEBI:83421"/>
        <dbReference type="EC" id="3.1.3.16"/>
    </reaction>
</comment>
<dbReference type="Gene3D" id="3.30.450.40">
    <property type="match status" value="1"/>
</dbReference>
<dbReference type="InterPro" id="IPR003018">
    <property type="entry name" value="GAF"/>
</dbReference>
<dbReference type="GO" id="GO:0046872">
    <property type="term" value="F:metal ion binding"/>
    <property type="evidence" value="ECO:0007669"/>
    <property type="project" value="UniProtKB-KW"/>
</dbReference>
<dbReference type="Gene3D" id="3.60.40.10">
    <property type="entry name" value="PPM-type phosphatase domain"/>
    <property type="match status" value="1"/>
</dbReference>
<keyword evidence="5" id="KW-0547">Nucleotide-binding</keyword>
<dbReference type="CDD" id="cd00130">
    <property type="entry name" value="PAS"/>
    <property type="match status" value="1"/>
</dbReference>
<dbReference type="InterPro" id="IPR029016">
    <property type="entry name" value="GAF-like_dom_sf"/>
</dbReference>
<dbReference type="InterPro" id="IPR036890">
    <property type="entry name" value="HATPase_C_sf"/>
</dbReference>